<organism evidence="1 2">
    <name type="scientific">Smallanthus sonchifolius</name>
    <dbReference type="NCBI Taxonomy" id="185202"/>
    <lineage>
        <taxon>Eukaryota</taxon>
        <taxon>Viridiplantae</taxon>
        <taxon>Streptophyta</taxon>
        <taxon>Embryophyta</taxon>
        <taxon>Tracheophyta</taxon>
        <taxon>Spermatophyta</taxon>
        <taxon>Magnoliopsida</taxon>
        <taxon>eudicotyledons</taxon>
        <taxon>Gunneridae</taxon>
        <taxon>Pentapetalae</taxon>
        <taxon>asterids</taxon>
        <taxon>campanulids</taxon>
        <taxon>Asterales</taxon>
        <taxon>Asteraceae</taxon>
        <taxon>Asteroideae</taxon>
        <taxon>Heliantheae alliance</taxon>
        <taxon>Millerieae</taxon>
        <taxon>Smallanthus</taxon>
    </lineage>
</organism>
<protein>
    <submittedName>
        <fullName evidence="1">Uncharacterized protein</fullName>
    </submittedName>
</protein>
<dbReference type="EMBL" id="CM042030">
    <property type="protein sequence ID" value="KAI3787567.1"/>
    <property type="molecule type" value="Genomic_DNA"/>
</dbReference>
<comment type="caution">
    <text evidence="1">The sequence shown here is derived from an EMBL/GenBank/DDBJ whole genome shotgun (WGS) entry which is preliminary data.</text>
</comment>
<accession>A0ACB9GVT7</accession>
<proteinExistence type="predicted"/>
<gene>
    <name evidence="1" type="ORF">L1987_42131</name>
</gene>
<reference evidence="1 2" key="2">
    <citation type="journal article" date="2022" name="Mol. Ecol. Resour.">
        <title>The genomes of chicory, endive, great burdock and yacon provide insights into Asteraceae paleo-polyploidization history and plant inulin production.</title>
        <authorList>
            <person name="Fan W."/>
            <person name="Wang S."/>
            <person name="Wang H."/>
            <person name="Wang A."/>
            <person name="Jiang F."/>
            <person name="Liu H."/>
            <person name="Zhao H."/>
            <person name="Xu D."/>
            <person name="Zhang Y."/>
        </authorList>
    </citation>
    <scope>NUCLEOTIDE SEQUENCE [LARGE SCALE GENOMIC DNA]</scope>
    <source>
        <strain evidence="2">cv. Yunnan</strain>
        <tissue evidence="1">Leaves</tissue>
    </source>
</reference>
<name>A0ACB9GVT7_9ASTR</name>
<sequence>MFPIHYPQIWEMYKKVEASFWTAEEVDLFQDQRHWDALTDSERHFITHVRAFFTASDGNVLENLAGRFMKEDSDEKIRLFRAIETIPCCTDYSTRR</sequence>
<keyword evidence="2" id="KW-1185">Reference proteome</keyword>
<evidence type="ECO:0000313" key="2">
    <source>
        <dbReference type="Proteomes" id="UP001056120"/>
    </source>
</evidence>
<dbReference type="Proteomes" id="UP001056120">
    <property type="component" value="Linkage Group LG13"/>
</dbReference>
<reference evidence="2" key="1">
    <citation type="journal article" date="2022" name="Mol. Ecol. Resour.">
        <title>The genomes of chicory, endive, great burdock and yacon provide insights into Asteraceae palaeo-polyploidization history and plant inulin production.</title>
        <authorList>
            <person name="Fan W."/>
            <person name="Wang S."/>
            <person name="Wang H."/>
            <person name="Wang A."/>
            <person name="Jiang F."/>
            <person name="Liu H."/>
            <person name="Zhao H."/>
            <person name="Xu D."/>
            <person name="Zhang Y."/>
        </authorList>
    </citation>
    <scope>NUCLEOTIDE SEQUENCE [LARGE SCALE GENOMIC DNA]</scope>
    <source>
        <strain evidence="2">cv. Yunnan</strain>
    </source>
</reference>
<evidence type="ECO:0000313" key="1">
    <source>
        <dbReference type="EMBL" id="KAI3787567.1"/>
    </source>
</evidence>